<evidence type="ECO:0000256" key="5">
    <source>
        <dbReference type="ARBA" id="ARBA00022898"/>
    </source>
</evidence>
<comment type="similarity">
    <text evidence="2">Belongs to the class-V pyridoxal-phosphate-dependent aminotransferase family. NifS/IscS subfamily.</text>
</comment>
<comment type="catalytic activity">
    <reaction evidence="8">
        <text>(sulfur carrier)-H + L-cysteine = (sulfur carrier)-SH + L-alanine</text>
        <dbReference type="Rhea" id="RHEA:43892"/>
        <dbReference type="Rhea" id="RHEA-COMP:14737"/>
        <dbReference type="Rhea" id="RHEA-COMP:14739"/>
        <dbReference type="ChEBI" id="CHEBI:29917"/>
        <dbReference type="ChEBI" id="CHEBI:35235"/>
        <dbReference type="ChEBI" id="CHEBI:57972"/>
        <dbReference type="ChEBI" id="CHEBI:64428"/>
        <dbReference type="EC" id="2.8.1.7"/>
    </reaction>
</comment>
<keyword evidence="7" id="KW-0411">Iron-sulfur</keyword>
<feature type="domain" description="Aminotransferase class V" evidence="10">
    <location>
        <begin position="3"/>
        <end position="369"/>
    </location>
</feature>
<dbReference type="EC" id="2.8.1.7" evidence="11"/>
<dbReference type="InterPro" id="IPR015422">
    <property type="entry name" value="PyrdxlP-dep_Trfase_small"/>
</dbReference>
<keyword evidence="4" id="KW-0479">Metal-binding</keyword>
<dbReference type="GO" id="GO:0031071">
    <property type="term" value="F:cysteine desulfurase activity"/>
    <property type="evidence" value="ECO:0007669"/>
    <property type="project" value="UniProtKB-EC"/>
</dbReference>
<keyword evidence="9" id="KW-0175">Coiled coil</keyword>
<comment type="cofactor">
    <cofactor evidence="1">
        <name>pyridoxal 5'-phosphate</name>
        <dbReference type="ChEBI" id="CHEBI:597326"/>
    </cofactor>
</comment>
<dbReference type="InterPro" id="IPR016454">
    <property type="entry name" value="Cysteine_dSase"/>
</dbReference>
<dbReference type="InterPro" id="IPR017644">
    <property type="entry name" value="Cysteine_desulfurase_DndA"/>
</dbReference>
<keyword evidence="6" id="KW-0408">Iron</keyword>
<evidence type="ECO:0000256" key="1">
    <source>
        <dbReference type="ARBA" id="ARBA00001933"/>
    </source>
</evidence>
<accession>A0ABT9DG14</accession>
<name>A0ABT9DG14_9BACI</name>
<dbReference type="RefSeq" id="WP_213403031.1">
    <property type="nucleotide sequence ID" value="NZ_JAHBMK020000001.1"/>
</dbReference>
<dbReference type="InterPro" id="IPR000192">
    <property type="entry name" value="Aminotrans_V_dom"/>
</dbReference>
<dbReference type="Gene3D" id="3.90.1150.10">
    <property type="entry name" value="Aspartate Aminotransferase, domain 1"/>
    <property type="match status" value="1"/>
</dbReference>
<dbReference type="PANTHER" id="PTHR11601">
    <property type="entry name" value="CYSTEINE DESULFURYLASE FAMILY MEMBER"/>
    <property type="match status" value="1"/>
</dbReference>
<dbReference type="SUPFAM" id="SSF53383">
    <property type="entry name" value="PLP-dependent transferases"/>
    <property type="match status" value="1"/>
</dbReference>
<dbReference type="InterPro" id="IPR015424">
    <property type="entry name" value="PyrdxlP-dep_Trfase"/>
</dbReference>
<keyword evidence="12" id="KW-1185">Reference proteome</keyword>
<evidence type="ECO:0000256" key="8">
    <source>
        <dbReference type="ARBA" id="ARBA00050776"/>
    </source>
</evidence>
<evidence type="ECO:0000256" key="2">
    <source>
        <dbReference type="ARBA" id="ARBA00006490"/>
    </source>
</evidence>
<gene>
    <name evidence="11" type="primary">dndA</name>
    <name evidence="11" type="ORF">KHP33_001775</name>
</gene>
<evidence type="ECO:0000256" key="7">
    <source>
        <dbReference type="ARBA" id="ARBA00023014"/>
    </source>
</evidence>
<dbReference type="InterPro" id="IPR015421">
    <property type="entry name" value="PyrdxlP-dep_Trfase_major"/>
</dbReference>
<dbReference type="EMBL" id="JAHBMK020000001">
    <property type="protein sequence ID" value="MDO8223618.1"/>
    <property type="molecule type" value="Genomic_DNA"/>
</dbReference>
<feature type="coiled-coil region" evidence="9">
    <location>
        <begin position="253"/>
        <end position="283"/>
    </location>
</feature>
<evidence type="ECO:0000256" key="3">
    <source>
        <dbReference type="ARBA" id="ARBA00022679"/>
    </source>
</evidence>
<evidence type="ECO:0000313" key="12">
    <source>
        <dbReference type="Proteomes" id="UP001177121"/>
    </source>
</evidence>
<proteinExistence type="inferred from homology"/>
<evidence type="ECO:0000256" key="4">
    <source>
        <dbReference type="ARBA" id="ARBA00022723"/>
    </source>
</evidence>
<dbReference type="Gene3D" id="3.40.640.10">
    <property type="entry name" value="Type I PLP-dependent aspartate aminotransferase-like (Major domain)"/>
    <property type="match status" value="1"/>
</dbReference>
<evidence type="ECO:0000313" key="11">
    <source>
        <dbReference type="EMBL" id="MDO8223618.1"/>
    </source>
</evidence>
<evidence type="ECO:0000256" key="6">
    <source>
        <dbReference type="ARBA" id="ARBA00023004"/>
    </source>
</evidence>
<sequence>MLYLDNSATTQVLPEVKEAILPFLLEDFGNPSSKYYPLATNAKTAVETARQNVSRLVGCDEDEVVFTSGATESNNFILKGVAHSFKENGNHIVTSKVEHPSVLETCKYLESIGFKITYLDVDACGRVSTEQIQDIILNMKPILISIMWGNNELGSLNPISDIAAICKEHGVFFHTDATQVIGKVPIDLSEIEGINFVSFSAHKFHGPKGVGVSVLRKDDLGLPIQITPLLHGGGQERDIRSGTLPVHNIVGMGKAAELATKNLKQNIEQLQKLEQELTAILSSKFEDKIKFNNDTKDKIPGILSVQFKGINNETLVRNLAPVAAVSTGSACSSSKPSHVLQNIGLSLEEVRSTIRFSLSPTISLDELEIFKSL</sequence>
<dbReference type="PANTHER" id="PTHR11601:SF34">
    <property type="entry name" value="CYSTEINE DESULFURASE"/>
    <property type="match status" value="1"/>
</dbReference>
<keyword evidence="5" id="KW-0663">Pyridoxal phosphate</keyword>
<dbReference type="Proteomes" id="UP001177121">
    <property type="component" value="Unassembled WGS sequence"/>
</dbReference>
<reference evidence="11" key="1">
    <citation type="submission" date="2023-07" db="EMBL/GenBank/DDBJ databases">
        <title>Biological control against Fusarium languescens, the causal agent of wilt in Jalapeno peppers, by a novel bacterial subspecies: Bacillus cabrialesii subsp. tritici TSO2.</title>
        <authorList>
            <person name="Montoya-Martinez A.C."/>
            <person name="Figueroa-Brambila K.M."/>
            <person name="Escalante-Beltran A."/>
            <person name="Lopez-Montoya N.D."/>
            <person name="Valenzuela-Ruiz V."/>
            <person name="Parra-Cota F.I."/>
            <person name="Estrada Alvarado M.I."/>
            <person name="De Los Santos Villalobos S."/>
        </authorList>
    </citation>
    <scope>NUCLEOTIDE SEQUENCE</scope>
    <source>
        <strain evidence="11">TSO2</strain>
    </source>
</reference>
<evidence type="ECO:0000256" key="9">
    <source>
        <dbReference type="SAM" id="Coils"/>
    </source>
</evidence>
<organism evidence="11 12">
    <name type="scientific">Bacillus cabrialesii subsp. tritici</name>
    <dbReference type="NCBI Taxonomy" id="2944916"/>
    <lineage>
        <taxon>Bacteria</taxon>
        <taxon>Bacillati</taxon>
        <taxon>Bacillota</taxon>
        <taxon>Bacilli</taxon>
        <taxon>Bacillales</taxon>
        <taxon>Bacillaceae</taxon>
        <taxon>Bacillus</taxon>
        <taxon>Bacillus cabrialesii</taxon>
    </lineage>
</organism>
<dbReference type="NCBIfam" id="TIGR03235">
    <property type="entry name" value="DNA_S_dndA"/>
    <property type="match status" value="1"/>
</dbReference>
<dbReference type="Pfam" id="PF00266">
    <property type="entry name" value="Aminotran_5"/>
    <property type="match status" value="1"/>
</dbReference>
<evidence type="ECO:0000259" key="10">
    <source>
        <dbReference type="Pfam" id="PF00266"/>
    </source>
</evidence>
<comment type="caution">
    <text evidence="11">The sequence shown here is derived from an EMBL/GenBank/DDBJ whole genome shotgun (WGS) entry which is preliminary data.</text>
</comment>
<protein>
    <submittedName>
        <fullName evidence="11">Cysteine desulfurase DndA</fullName>
        <ecNumber evidence="11">2.8.1.7</ecNumber>
    </submittedName>
</protein>
<dbReference type="PIRSF" id="PIRSF005572">
    <property type="entry name" value="NifS"/>
    <property type="match status" value="1"/>
</dbReference>
<keyword evidence="3 11" id="KW-0808">Transferase</keyword>